<evidence type="ECO:0000313" key="3">
    <source>
        <dbReference type="Proteomes" id="UP000606044"/>
    </source>
</evidence>
<proteinExistence type="predicted"/>
<keyword evidence="1" id="KW-1133">Transmembrane helix</keyword>
<dbReference type="RefSeq" id="WP_188580313.1">
    <property type="nucleotide sequence ID" value="NZ_BMCT01000004.1"/>
</dbReference>
<feature type="transmembrane region" description="Helical" evidence="1">
    <location>
        <begin position="20"/>
        <end position="51"/>
    </location>
</feature>
<feature type="transmembrane region" description="Helical" evidence="1">
    <location>
        <begin position="63"/>
        <end position="87"/>
    </location>
</feature>
<name>A0A917FEE9_9HYPH</name>
<keyword evidence="1" id="KW-0812">Transmembrane</keyword>
<reference evidence="2" key="2">
    <citation type="submission" date="2020-09" db="EMBL/GenBank/DDBJ databases">
        <authorList>
            <person name="Sun Q."/>
            <person name="Sedlacek I."/>
        </authorList>
    </citation>
    <scope>NUCLEOTIDE SEQUENCE</scope>
    <source>
        <strain evidence="2">CCM 7897</strain>
    </source>
</reference>
<organism evidence="2 3">
    <name type="scientific">Azorhizobium oxalatiphilum</name>
    <dbReference type="NCBI Taxonomy" id="980631"/>
    <lineage>
        <taxon>Bacteria</taxon>
        <taxon>Pseudomonadati</taxon>
        <taxon>Pseudomonadota</taxon>
        <taxon>Alphaproteobacteria</taxon>
        <taxon>Hyphomicrobiales</taxon>
        <taxon>Xanthobacteraceae</taxon>
        <taxon>Azorhizobium</taxon>
    </lineage>
</organism>
<dbReference type="EMBL" id="BMCT01000004">
    <property type="protein sequence ID" value="GGF69869.1"/>
    <property type="molecule type" value="Genomic_DNA"/>
</dbReference>
<feature type="transmembrane region" description="Helical" evidence="1">
    <location>
        <begin position="107"/>
        <end position="127"/>
    </location>
</feature>
<feature type="transmembrane region" description="Helical" evidence="1">
    <location>
        <begin position="260"/>
        <end position="281"/>
    </location>
</feature>
<dbReference type="AlphaFoldDB" id="A0A917FEE9"/>
<comment type="caution">
    <text evidence="2">The sequence shown here is derived from an EMBL/GenBank/DDBJ whole genome shotgun (WGS) entry which is preliminary data.</text>
</comment>
<evidence type="ECO:0008006" key="4">
    <source>
        <dbReference type="Google" id="ProtNLM"/>
    </source>
</evidence>
<reference evidence="2" key="1">
    <citation type="journal article" date="2014" name="Int. J. Syst. Evol. Microbiol.">
        <title>Complete genome sequence of Corynebacterium casei LMG S-19264T (=DSM 44701T), isolated from a smear-ripened cheese.</title>
        <authorList>
            <consortium name="US DOE Joint Genome Institute (JGI-PGF)"/>
            <person name="Walter F."/>
            <person name="Albersmeier A."/>
            <person name="Kalinowski J."/>
            <person name="Ruckert C."/>
        </authorList>
    </citation>
    <scope>NUCLEOTIDE SEQUENCE</scope>
    <source>
        <strain evidence="2">CCM 7897</strain>
    </source>
</reference>
<accession>A0A917FEE9</accession>
<evidence type="ECO:0000313" key="2">
    <source>
        <dbReference type="EMBL" id="GGF69869.1"/>
    </source>
</evidence>
<sequence length="296" mass="29574">MPLTSDPAVVPGAEASVSGVSWAAIFAGGLAAAACSILLTLIGVGVGLTTLSPWSGPPSGQTLAISAAIWLIVMQWLSSGLGGYLTGRLRTKWSGLDTGEVLFRDTAHGFLAWCLSTVFVVTILASAMGTLASGTARAVGAVAGSAVQGASQGAAQQGTSATSGDPVGYAVDMLFRTPTPQPGSPDDARGEAARIIVSGIAKGDIPAADRSYLAQLVSARTGIAPPEAEKRVSDLVANAQATAQKAKEAADASRKAGATFALFCVLSMAIGAFIASVAGAIGGRARKDDAIAVARF</sequence>
<evidence type="ECO:0000256" key="1">
    <source>
        <dbReference type="SAM" id="Phobius"/>
    </source>
</evidence>
<keyword evidence="1" id="KW-0472">Membrane</keyword>
<protein>
    <recommendedName>
        <fullName evidence="4">Transmembrane protein</fullName>
    </recommendedName>
</protein>
<dbReference type="Proteomes" id="UP000606044">
    <property type="component" value="Unassembled WGS sequence"/>
</dbReference>
<keyword evidence="3" id="KW-1185">Reference proteome</keyword>
<gene>
    <name evidence="2" type="ORF">GCM10007301_32000</name>
</gene>